<organism evidence="2 3">
    <name type="scientific">Goodfellowiella coeruleoviolacea</name>
    <dbReference type="NCBI Taxonomy" id="334858"/>
    <lineage>
        <taxon>Bacteria</taxon>
        <taxon>Bacillati</taxon>
        <taxon>Actinomycetota</taxon>
        <taxon>Actinomycetes</taxon>
        <taxon>Pseudonocardiales</taxon>
        <taxon>Pseudonocardiaceae</taxon>
        <taxon>Goodfellowiella</taxon>
    </lineage>
</organism>
<name>A0AAE3KLF4_9PSEU</name>
<dbReference type="RefSeq" id="WP_253780344.1">
    <property type="nucleotide sequence ID" value="NZ_JAMTCK010000028.1"/>
</dbReference>
<comment type="caution">
    <text evidence="2">The sequence shown here is derived from an EMBL/GenBank/DDBJ whole genome shotgun (WGS) entry which is preliminary data.</text>
</comment>
<protein>
    <submittedName>
        <fullName evidence="2">[acyl-carrier-protein] S-malonyltransferase</fullName>
    </submittedName>
</protein>
<dbReference type="Gene3D" id="3.30.70.250">
    <property type="entry name" value="Malonyl-CoA ACP transacylase, ACP-binding"/>
    <property type="match status" value="1"/>
</dbReference>
<accession>A0AAE3KLF4</accession>
<dbReference type="InterPro" id="IPR014043">
    <property type="entry name" value="Acyl_transferase_dom"/>
</dbReference>
<feature type="domain" description="Malonyl-CoA:ACP transacylase (MAT)" evidence="1">
    <location>
        <begin position="17"/>
        <end position="308"/>
    </location>
</feature>
<evidence type="ECO:0000313" key="2">
    <source>
        <dbReference type="EMBL" id="MCP2170269.1"/>
    </source>
</evidence>
<proteinExistence type="predicted"/>
<dbReference type="InterPro" id="IPR016035">
    <property type="entry name" value="Acyl_Trfase/lysoPLipase"/>
</dbReference>
<evidence type="ECO:0000259" key="1">
    <source>
        <dbReference type="SMART" id="SM00827"/>
    </source>
</evidence>
<sequence length="326" mass="34895">MTLGYILTAGIPLEPPGTALYDSYPVMRRWCDQVAEWTGLDHDQLLTQDLTTAVSLDADSAEQLPRHEVAYTSQVRQIMNSLGIADILAEMGLRPNAIGGLSLGAFTAACLAGSLERRDLLDLVAHITKLPTVEPGKPPTGMAIGTLPVDADLDWYCGDSRPGVYLGADNGVYMGQAHVVMFSGYVDALETLAAEAPAGQITVMKALNGGHTPLQQFAYDLRKPYVDKVAFHDPRVPLFSGLRDARLETGDDVRADILDNTTRPIHLAHVNAGLARYGVRAAIVPGVAIPVAGLEFPFPVVQVSTAEDVGKAAAILYELGIEVEPR</sequence>
<dbReference type="SMART" id="SM00827">
    <property type="entry name" value="PKS_AT"/>
    <property type="match status" value="1"/>
</dbReference>
<dbReference type="Gene3D" id="3.40.366.10">
    <property type="entry name" value="Malonyl-Coenzyme A Acyl Carrier Protein, domain 2"/>
    <property type="match status" value="1"/>
</dbReference>
<dbReference type="SUPFAM" id="SSF52151">
    <property type="entry name" value="FabD/lysophospholipase-like"/>
    <property type="match status" value="1"/>
</dbReference>
<evidence type="ECO:0000313" key="3">
    <source>
        <dbReference type="Proteomes" id="UP001206128"/>
    </source>
</evidence>
<dbReference type="Proteomes" id="UP001206128">
    <property type="component" value="Unassembled WGS sequence"/>
</dbReference>
<dbReference type="GO" id="GO:0016740">
    <property type="term" value="F:transferase activity"/>
    <property type="evidence" value="ECO:0007669"/>
    <property type="project" value="InterPro"/>
</dbReference>
<keyword evidence="3" id="KW-1185">Reference proteome</keyword>
<dbReference type="EMBL" id="JAMTCK010000028">
    <property type="protein sequence ID" value="MCP2170269.1"/>
    <property type="molecule type" value="Genomic_DNA"/>
</dbReference>
<reference evidence="2" key="1">
    <citation type="submission" date="2022-06" db="EMBL/GenBank/DDBJ databases">
        <title>Genomic Encyclopedia of Archaeal and Bacterial Type Strains, Phase II (KMG-II): from individual species to whole genera.</title>
        <authorList>
            <person name="Goeker M."/>
        </authorList>
    </citation>
    <scope>NUCLEOTIDE SEQUENCE</scope>
    <source>
        <strain evidence="2">DSM 43935</strain>
    </source>
</reference>
<dbReference type="AlphaFoldDB" id="A0AAE3KLF4"/>
<dbReference type="InterPro" id="IPR001227">
    <property type="entry name" value="Ac_transferase_dom_sf"/>
</dbReference>
<gene>
    <name evidence="2" type="ORF">LX83_007160</name>
</gene>